<evidence type="ECO:0000313" key="2">
    <source>
        <dbReference type="EMBL" id="EYC05565.1"/>
    </source>
</evidence>
<evidence type="ECO:0000313" key="3">
    <source>
        <dbReference type="Proteomes" id="UP000024635"/>
    </source>
</evidence>
<reference evidence="3" key="1">
    <citation type="journal article" date="2015" name="Nat. Genet.">
        <title>The genome and transcriptome of the zoonotic hookworm Ancylostoma ceylanicum identify infection-specific gene families.</title>
        <authorList>
            <person name="Schwarz E.M."/>
            <person name="Hu Y."/>
            <person name="Antoshechkin I."/>
            <person name="Miller M.M."/>
            <person name="Sternberg P.W."/>
            <person name="Aroian R.V."/>
        </authorList>
    </citation>
    <scope>NUCLEOTIDE SEQUENCE</scope>
    <source>
        <strain evidence="3">HY135</strain>
    </source>
</reference>
<gene>
    <name evidence="2" type="primary">Acey_s0081.g1448</name>
    <name evidence="2" type="ORF">Y032_0081g1448</name>
</gene>
<accession>A0A016TS37</accession>
<name>A0A016TS37_9BILA</name>
<feature type="compositionally biased region" description="Polar residues" evidence="1">
    <location>
        <begin position="12"/>
        <end position="23"/>
    </location>
</feature>
<sequence length="218" mass="24068">MRSGRRIVAGPTLSSVFEPTRTSSRSRHDFAVAESAQSSYGGSPPLPVPPPPVPVYPPVPITPVQRTDPVVGLPGPPAVPDLPIVPPTPDYQSSINDCAEVFETFASNREHRKYAKLFRKIAQGLRQIQHHDIDKDMLNELYPSLNRLNQAVTYSFDCAQSPISSDFYEFLSSRINEDDQDDDSRGRGRGRGRGRNQLTKIQNLIGAASECLEDYCGS</sequence>
<evidence type="ECO:0000256" key="1">
    <source>
        <dbReference type="SAM" id="MobiDB-lite"/>
    </source>
</evidence>
<feature type="region of interest" description="Disordered" evidence="1">
    <location>
        <begin position="177"/>
        <end position="196"/>
    </location>
</feature>
<keyword evidence="3" id="KW-1185">Reference proteome</keyword>
<protein>
    <submittedName>
        <fullName evidence="2">Uncharacterized protein</fullName>
    </submittedName>
</protein>
<feature type="region of interest" description="Disordered" evidence="1">
    <location>
        <begin position="1"/>
        <end position="51"/>
    </location>
</feature>
<organism evidence="2 3">
    <name type="scientific">Ancylostoma ceylanicum</name>
    <dbReference type="NCBI Taxonomy" id="53326"/>
    <lineage>
        <taxon>Eukaryota</taxon>
        <taxon>Metazoa</taxon>
        <taxon>Ecdysozoa</taxon>
        <taxon>Nematoda</taxon>
        <taxon>Chromadorea</taxon>
        <taxon>Rhabditida</taxon>
        <taxon>Rhabditina</taxon>
        <taxon>Rhabditomorpha</taxon>
        <taxon>Strongyloidea</taxon>
        <taxon>Ancylostomatidae</taxon>
        <taxon>Ancylostomatinae</taxon>
        <taxon>Ancylostoma</taxon>
    </lineage>
</organism>
<dbReference type="EMBL" id="JARK01001417">
    <property type="protein sequence ID" value="EYC05565.1"/>
    <property type="molecule type" value="Genomic_DNA"/>
</dbReference>
<dbReference type="AlphaFoldDB" id="A0A016TS37"/>
<comment type="caution">
    <text evidence="2">The sequence shown here is derived from an EMBL/GenBank/DDBJ whole genome shotgun (WGS) entry which is preliminary data.</text>
</comment>
<proteinExistence type="predicted"/>
<dbReference type="Proteomes" id="UP000024635">
    <property type="component" value="Unassembled WGS sequence"/>
</dbReference>
<dbReference type="OrthoDB" id="5892795at2759"/>